<accession>A0AAE0ZD45</accession>
<dbReference type="PANTHER" id="PTHR37984">
    <property type="entry name" value="PROTEIN CBG26694"/>
    <property type="match status" value="1"/>
</dbReference>
<dbReference type="InterPro" id="IPR036397">
    <property type="entry name" value="RNaseH_sf"/>
</dbReference>
<dbReference type="InterPro" id="IPR050951">
    <property type="entry name" value="Retrovirus_Pol_polyprotein"/>
</dbReference>
<proteinExistence type="predicted"/>
<comment type="caution">
    <text evidence="1">The sequence shown here is derived from an EMBL/GenBank/DDBJ whole genome shotgun (WGS) entry which is preliminary data.</text>
</comment>
<protein>
    <submittedName>
        <fullName evidence="1">Uncharacterized protein</fullName>
    </submittedName>
</protein>
<dbReference type="Gene3D" id="3.30.420.10">
    <property type="entry name" value="Ribonuclease H-like superfamily/Ribonuclease H"/>
    <property type="match status" value="1"/>
</dbReference>
<dbReference type="EMBL" id="JAWDGP010004246">
    <property type="protein sequence ID" value="KAK3766197.1"/>
    <property type="molecule type" value="Genomic_DNA"/>
</dbReference>
<dbReference type="Proteomes" id="UP001283361">
    <property type="component" value="Unassembled WGS sequence"/>
</dbReference>
<gene>
    <name evidence="1" type="ORF">RRG08_017639</name>
</gene>
<reference evidence="1" key="1">
    <citation type="journal article" date="2023" name="G3 (Bethesda)">
        <title>A reference genome for the long-term kleptoplast-retaining sea slug Elysia crispata morphotype clarki.</title>
        <authorList>
            <person name="Eastman K.E."/>
            <person name="Pendleton A.L."/>
            <person name="Shaikh M.A."/>
            <person name="Suttiyut T."/>
            <person name="Ogas R."/>
            <person name="Tomko P."/>
            <person name="Gavelis G."/>
            <person name="Widhalm J.R."/>
            <person name="Wisecaver J.H."/>
        </authorList>
    </citation>
    <scope>NUCLEOTIDE SEQUENCE</scope>
    <source>
        <strain evidence="1">ECLA1</strain>
    </source>
</reference>
<evidence type="ECO:0000313" key="2">
    <source>
        <dbReference type="Proteomes" id="UP001283361"/>
    </source>
</evidence>
<organism evidence="1 2">
    <name type="scientific">Elysia crispata</name>
    <name type="common">lettuce slug</name>
    <dbReference type="NCBI Taxonomy" id="231223"/>
    <lineage>
        <taxon>Eukaryota</taxon>
        <taxon>Metazoa</taxon>
        <taxon>Spiralia</taxon>
        <taxon>Lophotrochozoa</taxon>
        <taxon>Mollusca</taxon>
        <taxon>Gastropoda</taxon>
        <taxon>Heterobranchia</taxon>
        <taxon>Euthyneura</taxon>
        <taxon>Panpulmonata</taxon>
        <taxon>Sacoglossa</taxon>
        <taxon>Placobranchoidea</taxon>
        <taxon>Plakobranchidae</taxon>
        <taxon>Elysia</taxon>
    </lineage>
</organism>
<evidence type="ECO:0000313" key="1">
    <source>
        <dbReference type="EMBL" id="KAK3766197.1"/>
    </source>
</evidence>
<sequence>MVQELKSAPNKGQDLQRFLMAYRNTPHSTTGCCPAEMFLKRQIRMRLSLLKPNLATHVEKQQEASIKFHDRDTKTVRSFLPGDFVLLRNFRGLPSGYLLPSCNVKVP</sequence>
<dbReference type="AlphaFoldDB" id="A0AAE0ZD45"/>
<dbReference type="GO" id="GO:0003676">
    <property type="term" value="F:nucleic acid binding"/>
    <property type="evidence" value="ECO:0007669"/>
    <property type="project" value="InterPro"/>
</dbReference>
<dbReference type="PANTHER" id="PTHR37984:SF10">
    <property type="entry name" value="RIBONUCLEASE H"/>
    <property type="match status" value="1"/>
</dbReference>
<name>A0AAE0ZD45_9GAST</name>
<keyword evidence="2" id="KW-1185">Reference proteome</keyword>